<accession>A0A0C4YSL6</accession>
<dbReference type="AlphaFoldDB" id="A0A0C4YSL6"/>
<dbReference type="Proteomes" id="UP000031843">
    <property type="component" value="Chromosome secondary"/>
</dbReference>
<protein>
    <submittedName>
        <fullName evidence="2">Uncharacterized protein</fullName>
    </submittedName>
</protein>
<gene>
    <name evidence="2" type="ORF">RR42_s2023</name>
</gene>
<feature type="region of interest" description="Disordered" evidence="1">
    <location>
        <begin position="64"/>
        <end position="99"/>
    </location>
</feature>
<sequence length="99" mass="10806">MRWPADCRHWFPPCGQAASVALDRRKRKKPAQRGQRCRRWADATASGALGRAGLPSNGGLVFHHSPSGLASSRAKNAQSRTAHIHESRRLIAQTNPSAT</sequence>
<organism evidence="2 3">
    <name type="scientific">Cupriavidus basilensis</name>
    <dbReference type="NCBI Taxonomy" id="68895"/>
    <lineage>
        <taxon>Bacteria</taxon>
        <taxon>Pseudomonadati</taxon>
        <taxon>Pseudomonadota</taxon>
        <taxon>Betaproteobacteria</taxon>
        <taxon>Burkholderiales</taxon>
        <taxon>Burkholderiaceae</taxon>
        <taxon>Cupriavidus</taxon>
    </lineage>
</organism>
<dbReference type="KEGG" id="cbw:RR42_s2023"/>
<keyword evidence="3" id="KW-1185">Reference proteome</keyword>
<evidence type="ECO:0000313" key="3">
    <source>
        <dbReference type="Proteomes" id="UP000031843"/>
    </source>
</evidence>
<name>A0A0C4YSL6_9BURK</name>
<evidence type="ECO:0000256" key="1">
    <source>
        <dbReference type="SAM" id="MobiDB-lite"/>
    </source>
</evidence>
<reference evidence="2 3" key="1">
    <citation type="journal article" date="2015" name="Genome Announc.">
        <title>Complete Genome Sequence of Cupriavidus basilensis 4G11, Isolated from the Oak Ridge Field Research Center Site.</title>
        <authorList>
            <person name="Ray J."/>
            <person name="Waters R.J."/>
            <person name="Skerker J.M."/>
            <person name="Kuehl J.V."/>
            <person name="Price M.N."/>
            <person name="Huang J."/>
            <person name="Chakraborty R."/>
            <person name="Arkin A.P."/>
            <person name="Deutschbauer A."/>
        </authorList>
    </citation>
    <scope>NUCLEOTIDE SEQUENCE [LARGE SCALE GENOMIC DNA]</scope>
    <source>
        <strain evidence="2">4G11</strain>
    </source>
</reference>
<evidence type="ECO:0000313" key="2">
    <source>
        <dbReference type="EMBL" id="AJG23611.1"/>
    </source>
</evidence>
<dbReference type="EMBL" id="CP010537">
    <property type="protein sequence ID" value="AJG23611.1"/>
    <property type="molecule type" value="Genomic_DNA"/>
</dbReference>
<proteinExistence type="predicted"/>
<feature type="compositionally biased region" description="Polar residues" evidence="1">
    <location>
        <begin position="68"/>
        <end position="81"/>
    </location>
</feature>